<feature type="transmembrane region" description="Helical" evidence="1">
    <location>
        <begin position="784"/>
        <end position="804"/>
    </location>
</feature>
<feature type="transmembrane region" description="Helical" evidence="1">
    <location>
        <begin position="631"/>
        <end position="649"/>
    </location>
</feature>
<keyword evidence="1" id="KW-0812">Transmembrane</keyword>
<keyword evidence="1" id="KW-0472">Membrane</keyword>
<dbReference type="InterPro" id="IPR052710">
    <property type="entry name" value="CAAX_protease"/>
</dbReference>
<comment type="caution">
    <text evidence="3">The sequence shown here is derived from an EMBL/GenBank/DDBJ whole genome shotgun (WGS) entry which is preliminary data.</text>
</comment>
<dbReference type="GO" id="GO:0008237">
    <property type="term" value="F:metallopeptidase activity"/>
    <property type="evidence" value="ECO:0007669"/>
    <property type="project" value="UniProtKB-KW"/>
</dbReference>
<evidence type="ECO:0000256" key="1">
    <source>
        <dbReference type="SAM" id="Phobius"/>
    </source>
</evidence>
<dbReference type="InterPro" id="IPR003675">
    <property type="entry name" value="Rce1/LyrA-like_dom"/>
</dbReference>
<feature type="transmembrane region" description="Helical" evidence="1">
    <location>
        <begin position="198"/>
        <end position="223"/>
    </location>
</feature>
<feature type="transmembrane region" description="Helical" evidence="1">
    <location>
        <begin position="670"/>
        <end position="691"/>
    </location>
</feature>
<feature type="transmembrane region" description="Helical" evidence="1">
    <location>
        <begin position="742"/>
        <end position="762"/>
    </location>
</feature>
<keyword evidence="1" id="KW-1133">Transmembrane helix</keyword>
<keyword evidence="3" id="KW-0645">Protease</keyword>
<keyword evidence="4" id="KW-1185">Reference proteome</keyword>
<organism evidence="3 4">
    <name type="scientific">Duganella qianjiadongensis</name>
    <dbReference type="NCBI Taxonomy" id="2692176"/>
    <lineage>
        <taxon>Bacteria</taxon>
        <taxon>Pseudomonadati</taxon>
        <taxon>Pseudomonadota</taxon>
        <taxon>Betaproteobacteria</taxon>
        <taxon>Burkholderiales</taxon>
        <taxon>Oxalobacteraceae</taxon>
        <taxon>Telluria group</taxon>
        <taxon>Duganella</taxon>
    </lineage>
</organism>
<feature type="transmembrane region" description="Helical" evidence="1">
    <location>
        <begin position="419"/>
        <end position="438"/>
    </location>
</feature>
<gene>
    <name evidence="3" type="ORF">GTP27_06465</name>
</gene>
<feature type="transmembrane region" description="Helical" evidence="1">
    <location>
        <begin position="555"/>
        <end position="574"/>
    </location>
</feature>
<feature type="transmembrane region" description="Helical" evidence="1">
    <location>
        <begin position="51"/>
        <end position="74"/>
    </location>
</feature>
<accession>A0ABW9VIW3</accession>
<sequence>MMARLPALRAAWLMTRMRCLRQRNVILHGLLRGFGRKKARDGNGGKAAGSWILASVIALTMAISLLSMSSNIVLNLQCHVVSTSACHASAATEGGPAHNHIAAAELEKARSFAPPLQRALALELGALFLISVLLPLGSKEMAQPDWDLEWLVTLPVSRSSLLWGRIVERSVSNIIGIFLLSAGYGMIAWYGGQGWYSVPLALLAAALLLPLSAVVQTLADTGLRMALPASQLRNLQALISLLGLPLMYLVIATGMPHASRFIMDWMRASPPWLLWTPPGLLLQALQADSSAALMRSLCLFALQAIALLWGGVILLAFQLRHGVVRSGARESTRRIARAAITQPSASMAASLPASQPPAPAQSNWLERLLSPVQRRELRLLSRDRNFLVQTLVLPLVIVFSQLIFNGKLESLAELGQHHASTAAIAFSIGAYVLMLSAFQTLNNEGQVLWLLYTLPQSLNDILKQKARLWAVLGLLYPIAVFVISAYYTTQFEWRMLVLVLTVLAGIPIYSTLAVALGVFACNPHAVDARNKVRPTFIYLYMLLASFYIWSITASFWWQKVIVMVLITAMALALWQKARDAMPYLLDPAAAPPARVALADGLIGATAFFILQGVAVMIIASDPANIDMRATTLAFTSAGILVYGLMRLYYWRARTAGVPAILRGSQLGGTLKAALPAALLAIAVGLLSIAVIRHSEYAPMLRPKIDGKPSLQYWLLGLAVLAAPLCEEFIFRGLIFGGLRRTLAALPSAVVSAAIFAVVHPPLSMLPVFVLGLCTAWAYQRSQTLLAPMLVHALYNAAVVTALLLG</sequence>
<proteinExistence type="predicted"/>
<feature type="transmembrane region" description="Helical" evidence="1">
    <location>
        <begin position="711"/>
        <end position="730"/>
    </location>
</feature>
<evidence type="ECO:0000313" key="3">
    <source>
        <dbReference type="EMBL" id="MYM38971.1"/>
    </source>
</evidence>
<keyword evidence="3" id="KW-0482">Metalloprotease</keyword>
<feature type="domain" description="CAAX prenyl protease 2/Lysostaphin resistance protein A-like" evidence="2">
    <location>
        <begin position="710"/>
        <end position="796"/>
    </location>
</feature>
<feature type="transmembrane region" description="Helical" evidence="1">
    <location>
        <begin position="595"/>
        <end position="619"/>
    </location>
</feature>
<protein>
    <submittedName>
        <fullName evidence="3">CPBP family intramembrane metalloprotease</fullName>
    </submittedName>
</protein>
<evidence type="ECO:0000313" key="4">
    <source>
        <dbReference type="Proteomes" id="UP000478090"/>
    </source>
</evidence>
<name>A0ABW9VIW3_9BURK</name>
<feature type="transmembrane region" description="Helical" evidence="1">
    <location>
        <begin position="468"/>
        <end position="487"/>
    </location>
</feature>
<feature type="transmembrane region" description="Helical" evidence="1">
    <location>
        <begin position="120"/>
        <end position="138"/>
    </location>
</feature>
<feature type="transmembrane region" description="Helical" evidence="1">
    <location>
        <begin position="235"/>
        <end position="255"/>
    </location>
</feature>
<dbReference type="PANTHER" id="PTHR36435:SF1">
    <property type="entry name" value="CAAX AMINO TERMINAL PROTEASE FAMILY PROTEIN"/>
    <property type="match status" value="1"/>
</dbReference>
<feature type="transmembrane region" description="Helical" evidence="1">
    <location>
        <begin position="386"/>
        <end position="404"/>
    </location>
</feature>
<reference evidence="3 4" key="1">
    <citation type="submission" date="2019-12" db="EMBL/GenBank/DDBJ databases">
        <title>Novel species isolated from a subtropical stream in China.</title>
        <authorList>
            <person name="Lu H."/>
        </authorList>
    </citation>
    <scope>NUCLEOTIDE SEQUENCE [LARGE SCALE GENOMIC DNA]</scope>
    <source>
        <strain evidence="3 4">CY13W</strain>
    </source>
</reference>
<dbReference type="PANTHER" id="PTHR36435">
    <property type="entry name" value="SLR1288 PROTEIN"/>
    <property type="match status" value="1"/>
</dbReference>
<dbReference type="Pfam" id="PF02517">
    <property type="entry name" value="Rce1-like"/>
    <property type="match status" value="1"/>
</dbReference>
<feature type="transmembrane region" description="Helical" evidence="1">
    <location>
        <begin position="493"/>
        <end position="520"/>
    </location>
</feature>
<feature type="transmembrane region" description="Helical" evidence="1">
    <location>
        <begin position="174"/>
        <end position="192"/>
    </location>
</feature>
<dbReference type="EMBL" id="WWCM01000003">
    <property type="protein sequence ID" value="MYM38971.1"/>
    <property type="molecule type" value="Genomic_DNA"/>
</dbReference>
<dbReference type="Proteomes" id="UP000478090">
    <property type="component" value="Unassembled WGS sequence"/>
</dbReference>
<feature type="transmembrane region" description="Helical" evidence="1">
    <location>
        <begin position="292"/>
        <end position="317"/>
    </location>
</feature>
<keyword evidence="3" id="KW-0378">Hydrolase</keyword>
<feature type="transmembrane region" description="Helical" evidence="1">
    <location>
        <begin position="532"/>
        <end position="549"/>
    </location>
</feature>
<evidence type="ECO:0000259" key="2">
    <source>
        <dbReference type="Pfam" id="PF02517"/>
    </source>
</evidence>